<feature type="domain" description="SnoaL-like" evidence="1">
    <location>
        <begin position="26"/>
        <end position="147"/>
    </location>
</feature>
<dbReference type="SUPFAM" id="SSF54427">
    <property type="entry name" value="NTF2-like"/>
    <property type="match status" value="1"/>
</dbReference>
<dbReference type="EMBL" id="VYUY01000010">
    <property type="protein sequence ID" value="KAA9133608.1"/>
    <property type="molecule type" value="Genomic_DNA"/>
</dbReference>
<protein>
    <submittedName>
        <fullName evidence="2">Nuclear transport factor 2 family protein</fullName>
    </submittedName>
</protein>
<evidence type="ECO:0000313" key="3">
    <source>
        <dbReference type="Proteomes" id="UP000326838"/>
    </source>
</evidence>
<reference evidence="3" key="1">
    <citation type="submission" date="2019-09" db="EMBL/GenBank/DDBJ databases">
        <title>Mumia zhuanghuii sp. nov. isolated from the intestinal contents of plateau pika (Ochotona curzoniae) in the Qinghai-Tibet plateau of China.</title>
        <authorList>
            <person name="Tian Z."/>
        </authorList>
    </citation>
    <scope>NUCLEOTIDE SEQUENCE [LARGE SCALE GENOMIC DNA]</scope>
    <source>
        <strain evidence="3">L-033</strain>
    </source>
</reference>
<dbReference type="Gene3D" id="3.10.450.50">
    <property type="match status" value="1"/>
</dbReference>
<comment type="caution">
    <text evidence="2">The sequence shown here is derived from an EMBL/GenBank/DDBJ whole genome shotgun (WGS) entry which is preliminary data.</text>
</comment>
<accession>A0A5N0TGM5</accession>
<proteinExistence type="predicted"/>
<organism evidence="2 3">
    <name type="scientific">Microbacterium caowuchunii</name>
    <dbReference type="NCBI Taxonomy" id="2614638"/>
    <lineage>
        <taxon>Bacteria</taxon>
        <taxon>Bacillati</taxon>
        <taxon>Actinomycetota</taxon>
        <taxon>Actinomycetes</taxon>
        <taxon>Micrococcales</taxon>
        <taxon>Microbacteriaceae</taxon>
        <taxon>Microbacterium</taxon>
    </lineage>
</organism>
<dbReference type="Pfam" id="PF13577">
    <property type="entry name" value="SnoaL_4"/>
    <property type="match status" value="1"/>
</dbReference>
<dbReference type="AlphaFoldDB" id="A0A5N0TGM5"/>
<evidence type="ECO:0000259" key="1">
    <source>
        <dbReference type="Pfam" id="PF13577"/>
    </source>
</evidence>
<evidence type="ECO:0000313" key="2">
    <source>
        <dbReference type="EMBL" id="KAA9133608.1"/>
    </source>
</evidence>
<dbReference type="InterPro" id="IPR032710">
    <property type="entry name" value="NTF2-like_dom_sf"/>
</dbReference>
<keyword evidence="3" id="KW-1185">Reference proteome</keyword>
<name>A0A5N0TGM5_9MICO</name>
<dbReference type="RefSeq" id="WP_150893375.1">
    <property type="nucleotide sequence ID" value="NZ_VYUY01000010.1"/>
</dbReference>
<dbReference type="Proteomes" id="UP000326838">
    <property type="component" value="Unassembled WGS sequence"/>
</dbReference>
<dbReference type="CDD" id="cd00531">
    <property type="entry name" value="NTF2_like"/>
    <property type="match status" value="1"/>
</dbReference>
<gene>
    <name evidence="2" type="ORF">F6B40_09395</name>
</gene>
<sequence>MATLTDEPPTVNIKEQQMTLKESDLQRLLDESDILKCVTRYARGIDRHDSELLESAFHPDSRDHHGGDTRSRHDLSEWGNDLHATHTRSHQHFLSNTTIEISGDTAHAETYVLFSLWRRNDPFVDISGGRYVDRLERRDGAWGITERVVVVDWTAEAPEGRDTKGTLARYARGYWNTDDVSYRRPLSWDAEDDATHTFRALQTPSS</sequence>
<dbReference type="InterPro" id="IPR037401">
    <property type="entry name" value="SnoaL-like"/>
</dbReference>